<organism evidence="5 6">
    <name type="scientific">Fusobacterium hominis</name>
    <dbReference type="NCBI Taxonomy" id="2764326"/>
    <lineage>
        <taxon>Bacteria</taxon>
        <taxon>Fusobacteriati</taxon>
        <taxon>Fusobacteriota</taxon>
        <taxon>Fusobacteriia</taxon>
        <taxon>Fusobacteriales</taxon>
        <taxon>Fusobacteriaceae</taxon>
        <taxon>Fusobacterium</taxon>
    </lineage>
</organism>
<dbReference type="PRINTS" id="PR00037">
    <property type="entry name" value="HTHLACR"/>
</dbReference>
<reference evidence="5 6" key="1">
    <citation type="submission" date="2020-08" db="EMBL/GenBank/DDBJ databases">
        <authorList>
            <person name="Liu C."/>
            <person name="Sun Q."/>
        </authorList>
    </citation>
    <scope>NUCLEOTIDE SEQUENCE [LARGE SCALE GENOMIC DNA]</scope>
    <source>
        <strain evidence="5 6">NSJ-57</strain>
    </source>
</reference>
<gene>
    <name evidence="5" type="ORF">H9Q81_09790</name>
</gene>
<accession>A0A7G9GWK2</accession>
<dbReference type="InterPro" id="IPR001034">
    <property type="entry name" value="DeoR_HTH"/>
</dbReference>
<evidence type="ECO:0000256" key="1">
    <source>
        <dbReference type="ARBA" id="ARBA00023015"/>
    </source>
</evidence>
<dbReference type="PROSITE" id="PS00894">
    <property type="entry name" value="HTH_DEOR_1"/>
    <property type="match status" value="1"/>
</dbReference>
<dbReference type="GO" id="GO:0003677">
    <property type="term" value="F:DNA binding"/>
    <property type="evidence" value="ECO:0007669"/>
    <property type="project" value="UniProtKB-KW"/>
</dbReference>
<dbReference type="Pfam" id="PF00455">
    <property type="entry name" value="DeoRC"/>
    <property type="match status" value="1"/>
</dbReference>
<sequence>MLNIERYNIILELIEKRKNIKLNEIVEELNISEATARRDLNYLEQEGKIKRVHGGAILVETQEESLDYKKLINYTEKNIIGKKAADLIKNGDIVFLDAGSTTECIVKHLFDKKNLKVVTNGFTHIPELVKLGIETYLLGGKIKMCTGAVVGATAMFTLKNYNFDIVFIGANAVDENGYSTPDPEEVLVKSEAVKRGKKVYFLCDRTKFNKKAFINFATLADGILLTNGDIPENIKKKMEE</sequence>
<dbReference type="InterPro" id="IPR050313">
    <property type="entry name" value="Carb_Metab_HTH_regulators"/>
</dbReference>
<evidence type="ECO:0000313" key="5">
    <source>
        <dbReference type="EMBL" id="QNM15184.1"/>
    </source>
</evidence>
<protein>
    <submittedName>
        <fullName evidence="5">DeoR/GlpR transcriptional regulator</fullName>
    </submittedName>
</protein>
<keyword evidence="3" id="KW-0804">Transcription</keyword>
<dbReference type="RefSeq" id="WP_101473702.1">
    <property type="nucleotide sequence ID" value="NZ_CP060637.1"/>
</dbReference>
<name>A0A7G9GWK2_9FUSO</name>
<dbReference type="EMBL" id="CP060637">
    <property type="protein sequence ID" value="QNM15184.1"/>
    <property type="molecule type" value="Genomic_DNA"/>
</dbReference>
<dbReference type="GO" id="GO:0003700">
    <property type="term" value="F:DNA-binding transcription factor activity"/>
    <property type="evidence" value="ECO:0007669"/>
    <property type="project" value="InterPro"/>
</dbReference>
<keyword evidence="1" id="KW-0805">Transcription regulation</keyword>
<dbReference type="Proteomes" id="UP000515913">
    <property type="component" value="Chromosome"/>
</dbReference>
<feature type="domain" description="HTH deoR-type" evidence="4">
    <location>
        <begin position="3"/>
        <end position="58"/>
    </location>
</feature>
<dbReference type="PANTHER" id="PTHR30363">
    <property type="entry name" value="HTH-TYPE TRANSCRIPTIONAL REGULATOR SRLR-RELATED"/>
    <property type="match status" value="1"/>
</dbReference>
<dbReference type="InterPro" id="IPR018356">
    <property type="entry name" value="Tscrpt_reg_HTH_DeoR_CS"/>
</dbReference>
<dbReference type="InterPro" id="IPR037171">
    <property type="entry name" value="NagB/RpiA_transferase-like"/>
</dbReference>
<dbReference type="SMART" id="SM00420">
    <property type="entry name" value="HTH_DEOR"/>
    <property type="match status" value="1"/>
</dbReference>
<evidence type="ECO:0000259" key="4">
    <source>
        <dbReference type="PROSITE" id="PS51000"/>
    </source>
</evidence>
<dbReference type="PANTHER" id="PTHR30363:SF56">
    <property type="entry name" value="TRANSCRIPTIONAL REGULATOR, DEOR FAMILY"/>
    <property type="match status" value="1"/>
</dbReference>
<dbReference type="Pfam" id="PF08220">
    <property type="entry name" value="HTH_DeoR"/>
    <property type="match status" value="1"/>
</dbReference>
<dbReference type="Gene3D" id="1.10.10.10">
    <property type="entry name" value="Winged helix-like DNA-binding domain superfamily/Winged helix DNA-binding domain"/>
    <property type="match status" value="1"/>
</dbReference>
<dbReference type="InterPro" id="IPR014036">
    <property type="entry name" value="DeoR-like_C"/>
</dbReference>
<dbReference type="PROSITE" id="PS51000">
    <property type="entry name" value="HTH_DEOR_2"/>
    <property type="match status" value="1"/>
</dbReference>
<evidence type="ECO:0000313" key="6">
    <source>
        <dbReference type="Proteomes" id="UP000515913"/>
    </source>
</evidence>
<keyword evidence="2" id="KW-0238">DNA-binding</keyword>
<dbReference type="InterPro" id="IPR036388">
    <property type="entry name" value="WH-like_DNA-bd_sf"/>
</dbReference>
<evidence type="ECO:0000256" key="2">
    <source>
        <dbReference type="ARBA" id="ARBA00023125"/>
    </source>
</evidence>
<dbReference type="Gene3D" id="3.40.50.1360">
    <property type="match status" value="1"/>
</dbReference>
<dbReference type="AlphaFoldDB" id="A0A7G9GWK2"/>
<dbReference type="InterPro" id="IPR036390">
    <property type="entry name" value="WH_DNA-bd_sf"/>
</dbReference>
<keyword evidence="6" id="KW-1185">Reference proteome</keyword>
<dbReference type="SUPFAM" id="SSF46785">
    <property type="entry name" value="Winged helix' DNA-binding domain"/>
    <property type="match status" value="1"/>
</dbReference>
<dbReference type="KEGG" id="fho:H9Q81_09790"/>
<proteinExistence type="predicted"/>
<dbReference type="SMART" id="SM01134">
    <property type="entry name" value="DeoRC"/>
    <property type="match status" value="1"/>
</dbReference>
<dbReference type="SUPFAM" id="SSF100950">
    <property type="entry name" value="NagB/RpiA/CoA transferase-like"/>
    <property type="match status" value="1"/>
</dbReference>
<evidence type="ECO:0000256" key="3">
    <source>
        <dbReference type="ARBA" id="ARBA00023163"/>
    </source>
</evidence>